<keyword evidence="3" id="KW-1185">Reference proteome</keyword>
<feature type="compositionally biased region" description="Basic residues" evidence="1">
    <location>
        <begin position="59"/>
        <end position="75"/>
    </location>
</feature>
<name>A0A1M2W198_TRAPU</name>
<gene>
    <name evidence="2" type="ORF">TRAPUB_9828</name>
</gene>
<organism evidence="2 3">
    <name type="scientific">Trametes pubescens</name>
    <name type="common">White-rot fungus</name>
    <dbReference type="NCBI Taxonomy" id="154538"/>
    <lineage>
        <taxon>Eukaryota</taxon>
        <taxon>Fungi</taxon>
        <taxon>Dikarya</taxon>
        <taxon>Basidiomycota</taxon>
        <taxon>Agaricomycotina</taxon>
        <taxon>Agaricomycetes</taxon>
        <taxon>Polyporales</taxon>
        <taxon>Polyporaceae</taxon>
        <taxon>Trametes</taxon>
    </lineage>
</organism>
<dbReference type="EMBL" id="MNAD01000375">
    <property type="protein sequence ID" value="OJT13639.1"/>
    <property type="molecule type" value="Genomic_DNA"/>
</dbReference>
<dbReference type="OrthoDB" id="2755069at2759"/>
<accession>A0A1M2W198</accession>
<evidence type="ECO:0000313" key="2">
    <source>
        <dbReference type="EMBL" id="OJT13639.1"/>
    </source>
</evidence>
<dbReference type="Proteomes" id="UP000184267">
    <property type="component" value="Unassembled WGS sequence"/>
</dbReference>
<evidence type="ECO:0000256" key="1">
    <source>
        <dbReference type="SAM" id="MobiDB-lite"/>
    </source>
</evidence>
<dbReference type="AlphaFoldDB" id="A0A1M2W198"/>
<sequence>MANRLPTPRGRQVSEGLQWSKRIIRTQSSAAKAYPILKKYSHHWATAAIAARYMQNVRRRARNMGHLPKRAKHNRGGSQRERSSSVPGQQDGFRDGSGDEDSD</sequence>
<evidence type="ECO:0000313" key="3">
    <source>
        <dbReference type="Proteomes" id="UP000184267"/>
    </source>
</evidence>
<proteinExistence type="predicted"/>
<reference evidence="2 3" key="1">
    <citation type="submission" date="2016-10" db="EMBL/GenBank/DDBJ databases">
        <title>Genome sequence of the basidiomycete white-rot fungus Trametes pubescens.</title>
        <authorList>
            <person name="Makela M.R."/>
            <person name="Granchi Z."/>
            <person name="Peng M."/>
            <person name="De Vries R.P."/>
            <person name="Grigoriev I."/>
            <person name="Riley R."/>
            <person name="Hilden K."/>
        </authorList>
    </citation>
    <scope>NUCLEOTIDE SEQUENCE [LARGE SCALE GENOMIC DNA]</scope>
    <source>
        <strain evidence="2 3">FBCC735</strain>
    </source>
</reference>
<feature type="region of interest" description="Disordered" evidence="1">
    <location>
        <begin position="59"/>
        <end position="103"/>
    </location>
</feature>
<protein>
    <submittedName>
        <fullName evidence="2">Uncharacterized protein</fullName>
    </submittedName>
</protein>
<comment type="caution">
    <text evidence="2">The sequence shown here is derived from an EMBL/GenBank/DDBJ whole genome shotgun (WGS) entry which is preliminary data.</text>
</comment>